<dbReference type="Pfam" id="PF15361">
    <property type="entry name" value="RIC3"/>
    <property type="match status" value="1"/>
</dbReference>
<dbReference type="PANTHER" id="PTHR21723:SF3">
    <property type="entry name" value="PROTEIN RIC-3"/>
    <property type="match status" value="1"/>
</dbReference>
<dbReference type="GO" id="GO:0007271">
    <property type="term" value="P:synaptic transmission, cholinergic"/>
    <property type="evidence" value="ECO:0007669"/>
    <property type="project" value="TreeGrafter"/>
</dbReference>
<feature type="region of interest" description="Disordered" evidence="8">
    <location>
        <begin position="147"/>
        <end position="179"/>
    </location>
</feature>
<feature type="region of interest" description="Disordered" evidence="8">
    <location>
        <begin position="54"/>
        <end position="73"/>
    </location>
</feature>
<dbReference type="OrthoDB" id="10070774at2759"/>
<dbReference type="InterPro" id="IPR026160">
    <property type="entry name" value="Ric3"/>
</dbReference>
<proteinExistence type="inferred from homology"/>
<dbReference type="PANTHER" id="PTHR21723">
    <property type="entry name" value="RESISTANCE TO INHIBITORS OF CHOLINESTERASE PROTEIN 3 RIC3"/>
    <property type="match status" value="1"/>
</dbReference>
<evidence type="ECO:0000256" key="5">
    <source>
        <dbReference type="ARBA" id="ARBA00022989"/>
    </source>
</evidence>
<evidence type="ECO:0000256" key="7">
    <source>
        <dbReference type="SAM" id="Coils"/>
    </source>
</evidence>
<keyword evidence="4" id="KW-0256">Endoplasmic reticulum</keyword>
<dbReference type="EMBL" id="LUCM01004824">
    <property type="protein sequence ID" value="KAA0193761.1"/>
    <property type="molecule type" value="Genomic_DNA"/>
</dbReference>
<dbReference type="GO" id="GO:0034394">
    <property type="term" value="P:protein localization to cell surface"/>
    <property type="evidence" value="ECO:0007669"/>
    <property type="project" value="TreeGrafter"/>
</dbReference>
<comment type="similarity">
    <text evidence="2">Belongs to the ric-3 family.</text>
</comment>
<dbReference type="GO" id="GO:0043025">
    <property type="term" value="C:neuronal cell body"/>
    <property type="evidence" value="ECO:0007669"/>
    <property type="project" value="TreeGrafter"/>
</dbReference>
<reference evidence="11" key="1">
    <citation type="submission" date="2019-05" db="EMBL/GenBank/DDBJ databases">
        <title>Annotation for the trematode Fasciolopsis buski.</title>
        <authorList>
            <person name="Choi Y.-J."/>
        </authorList>
    </citation>
    <scope>NUCLEOTIDE SEQUENCE</scope>
    <source>
        <strain evidence="11">HT</strain>
        <tissue evidence="11">Whole worm</tissue>
    </source>
</reference>
<feature type="compositionally biased region" description="Polar residues" evidence="8">
    <location>
        <begin position="163"/>
        <end position="179"/>
    </location>
</feature>
<feature type="domain" description="Resistance to inhibitors of cholinesterase protein 3 N-terminal" evidence="10">
    <location>
        <begin position="18"/>
        <end position="246"/>
    </location>
</feature>
<feature type="coiled-coil region" evidence="7">
    <location>
        <begin position="221"/>
        <end position="255"/>
    </location>
</feature>
<evidence type="ECO:0000256" key="2">
    <source>
        <dbReference type="ARBA" id="ARBA00008538"/>
    </source>
</evidence>
<dbReference type="InterPro" id="IPR032763">
    <property type="entry name" value="RIC3_N"/>
</dbReference>
<evidence type="ECO:0000256" key="4">
    <source>
        <dbReference type="ARBA" id="ARBA00022824"/>
    </source>
</evidence>
<dbReference type="Proteomes" id="UP000728185">
    <property type="component" value="Unassembled WGS sequence"/>
</dbReference>
<keyword evidence="3 9" id="KW-0812">Transmembrane</keyword>
<dbReference type="GO" id="GO:0005789">
    <property type="term" value="C:endoplasmic reticulum membrane"/>
    <property type="evidence" value="ECO:0007669"/>
    <property type="project" value="UniProtKB-SubCell"/>
</dbReference>
<comment type="subcellular location">
    <subcellularLocation>
        <location evidence="1">Endoplasmic reticulum membrane</location>
    </subcellularLocation>
</comment>
<evidence type="ECO:0000256" key="6">
    <source>
        <dbReference type="ARBA" id="ARBA00023136"/>
    </source>
</evidence>
<name>A0A8E0VKR7_9TREM</name>
<sequence>MSESSIRLQTYIVCGVMIGCFSILYPKIFHPMLLRSLGLVKTGPVQEEHTFTHRFGPNLPDRPRPSIRGDAESTAVGKRGGILSLVLPLYGVGIVIYLFYTLSKLYKSRKRKDDKQKDEYLKHYYRGFHYDVSRGKFRMGRDSTDDEADACDNGTQGMGVAGQTGSKSNRSKQNSTNVTDASGHFDWSAAYGSGGTCPDIYRSAKSLPRDLEELLYRMENQDVDNEELSSLRLRLEQTERQMMRLLHAMDAAEHIVAQSEPNEVDEPDTFAYDADLLGTTQPRCHEIGQVLPDASQECDHSVDDNDCCEVEDVPSSDYESGKLRQSAHFYSCF</sequence>
<evidence type="ECO:0000259" key="10">
    <source>
        <dbReference type="Pfam" id="PF15361"/>
    </source>
</evidence>
<gene>
    <name evidence="11" type="ORF">FBUS_05444</name>
</gene>
<evidence type="ECO:0000256" key="8">
    <source>
        <dbReference type="SAM" id="MobiDB-lite"/>
    </source>
</evidence>
<keyword evidence="6 9" id="KW-0472">Membrane</keyword>
<evidence type="ECO:0000256" key="9">
    <source>
        <dbReference type="SAM" id="Phobius"/>
    </source>
</evidence>
<dbReference type="GO" id="GO:0045202">
    <property type="term" value="C:synapse"/>
    <property type="evidence" value="ECO:0007669"/>
    <property type="project" value="GOC"/>
</dbReference>
<evidence type="ECO:0000256" key="3">
    <source>
        <dbReference type="ARBA" id="ARBA00022692"/>
    </source>
</evidence>
<comment type="caution">
    <text evidence="11">The sequence shown here is derived from an EMBL/GenBank/DDBJ whole genome shotgun (WGS) entry which is preliminary data.</text>
</comment>
<feature type="compositionally biased region" description="Basic and acidic residues" evidence="8">
    <location>
        <begin position="61"/>
        <end position="71"/>
    </location>
</feature>
<evidence type="ECO:0000313" key="11">
    <source>
        <dbReference type="EMBL" id="KAA0193761.1"/>
    </source>
</evidence>
<dbReference type="AlphaFoldDB" id="A0A8E0VKR7"/>
<accession>A0A8E0VKR7</accession>
<keyword evidence="5 9" id="KW-1133">Transmembrane helix</keyword>
<keyword evidence="12" id="KW-1185">Reference proteome</keyword>
<dbReference type="GO" id="GO:0043005">
    <property type="term" value="C:neuron projection"/>
    <property type="evidence" value="ECO:0007669"/>
    <property type="project" value="TreeGrafter"/>
</dbReference>
<organism evidence="11 12">
    <name type="scientific">Fasciolopsis buskii</name>
    <dbReference type="NCBI Taxonomy" id="27845"/>
    <lineage>
        <taxon>Eukaryota</taxon>
        <taxon>Metazoa</taxon>
        <taxon>Spiralia</taxon>
        <taxon>Lophotrochozoa</taxon>
        <taxon>Platyhelminthes</taxon>
        <taxon>Trematoda</taxon>
        <taxon>Digenea</taxon>
        <taxon>Plagiorchiida</taxon>
        <taxon>Echinostomata</taxon>
        <taxon>Echinostomatoidea</taxon>
        <taxon>Fasciolidae</taxon>
        <taxon>Fasciolopsis</taxon>
    </lineage>
</organism>
<feature type="transmembrane region" description="Helical" evidence="9">
    <location>
        <begin position="12"/>
        <end position="29"/>
    </location>
</feature>
<protein>
    <submittedName>
        <fullName evidence="11">Resistance to inhibitors of cholinesterase protein 3</fullName>
    </submittedName>
</protein>
<evidence type="ECO:0000313" key="12">
    <source>
        <dbReference type="Proteomes" id="UP000728185"/>
    </source>
</evidence>
<dbReference type="PROSITE" id="PS51257">
    <property type="entry name" value="PROKAR_LIPOPROTEIN"/>
    <property type="match status" value="1"/>
</dbReference>
<evidence type="ECO:0000256" key="1">
    <source>
        <dbReference type="ARBA" id="ARBA00004586"/>
    </source>
</evidence>
<feature type="transmembrane region" description="Helical" evidence="9">
    <location>
        <begin position="82"/>
        <end position="102"/>
    </location>
</feature>
<keyword evidence="7" id="KW-0175">Coiled coil</keyword>